<dbReference type="Gene3D" id="3.40.190.10">
    <property type="entry name" value="Periplasmic binding protein-like II"/>
    <property type="match status" value="1"/>
</dbReference>
<proteinExistence type="inferred from homology"/>
<dbReference type="GO" id="GO:0043190">
    <property type="term" value="C:ATP-binding cassette (ABC) transporter complex"/>
    <property type="evidence" value="ECO:0007669"/>
    <property type="project" value="InterPro"/>
</dbReference>
<dbReference type="EMBL" id="JAKFHA010000007">
    <property type="protein sequence ID" value="MCF2528678.1"/>
    <property type="molecule type" value="Genomic_DNA"/>
</dbReference>
<sequence length="446" mass="48844">MSALYDPLVTYDPKSATVKPHLAKSLTTRDGTVWLLELRPGVKFTDGTALDSLAVKFNWERVLDPALNSPHAEAMRSVTLNVVDEHTLEIRLPRTDRTFDHQVAQELTYVGSPDAIRRDSAGFGQKPVGAGPFKLESWARDQKQEFVRNPNYWQGPDKPLLDKLVFAVEPNTPTMAVAQNRADLNFQDSERELRQARDAGLAMSGTPNAGGPMLAFNSGAAPFDDIKARQAVAWTLDQKQLATALGTGNEPALTVVPTGTPLYAQAPRQPAPDLAKAQQLATELRVAGKPLVFTMTCSQRQREACEAMQAMLKAAQIEATVDIKDANAYNQALATRSYQAVWGYDSGADLDVWLAGLTRSNSSSNYLQYRSTAVDGAWETIRTAATPEAKAAGYRTLLDTLAADTPWWLFNQMPRYALARKDTVTGLEAAFGDGVMRWDLVGRTKA</sequence>
<dbReference type="InterPro" id="IPR039424">
    <property type="entry name" value="SBP_5"/>
</dbReference>
<gene>
    <name evidence="5" type="ORF">LZ495_15850</name>
</gene>
<keyword evidence="6" id="KW-1185">Reference proteome</keyword>
<keyword evidence="3" id="KW-0732">Signal</keyword>
<dbReference type="PIRSF" id="PIRSF002741">
    <property type="entry name" value="MppA"/>
    <property type="match status" value="1"/>
</dbReference>
<evidence type="ECO:0000256" key="1">
    <source>
        <dbReference type="ARBA" id="ARBA00005695"/>
    </source>
</evidence>
<accession>A0AA41PZH6</accession>
<keyword evidence="2" id="KW-0813">Transport</keyword>
<dbReference type="GO" id="GO:1904680">
    <property type="term" value="F:peptide transmembrane transporter activity"/>
    <property type="evidence" value="ECO:0007669"/>
    <property type="project" value="TreeGrafter"/>
</dbReference>
<dbReference type="PANTHER" id="PTHR30290">
    <property type="entry name" value="PERIPLASMIC BINDING COMPONENT OF ABC TRANSPORTER"/>
    <property type="match status" value="1"/>
</dbReference>
<dbReference type="InterPro" id="IPR030678">
    <property type="entry name" value="Peptide/Ni-bd"/>
</dbReference>
<evidence type="ECO:0000313" key="6">
    <source>
        <dbReference type="Proteomes" id="UP001165378"/>
    </source>
</evidence>
<feature type="domain" description="Solute-binding protein family 5" evidence="4">
    <location>
        <begin position="17"/>
        <end position="351"/>
    </location>
</feature>
<dbReference type="Pfam" id="PF00496">
    <property type="entry name" value="SBP_bac_5"/>
    <property type="match status" value="1"/>
</dbReference>
<protein>
    <submittedName>
        <fullName evidence="5">ABC transporter substrate-binding protein</fullName>
    </submittedName>
</protein>
<dbReference type="CDD" id="cd00995">
    <property type="entry name" value="PBP2_NikA_DppA_OppA_like"/>
    <property type="match status" value="1"/>
</dbReference>
<dbReference type="GO" id="GO:0042597">
    <property type="term" value="C:periplasmic space"/>
    <property type="evidence" value="ECO:0007669"/>
    <property type="project" value="UniProtKB-ARBA"/>
</dbReference>
<dbReference type="Gene3D" id="3.10.105.10">
    <property type="entry name" value="Dipeptide-binding Protein, Domain 3"/>
    <property type="match status" value="1"/>
</dbReference>
<evidence type="ECO:0000259" key="4">
    <source>
        <dbReference type="Pfam" id="PF00496"/>
    </source>
</evidence>
<dbReference type="Proteomes" id="UP001165378">
    <property type="component" value="Unassembled WGS sequence"/>
</dbReference>
<reference evidence="5" key="1">
    <citation type="submission" date="2022-01" db="EMBL/GenBank/DDBJ databases">
        <title>Genome-Based Taxonomic Classification of the Phylum Actinobacteria.</title>
        <authorList>
            <person name="Gao Y."/>
        </authorList>
    </citation>
    <scope>NUCLEOTIDE SEQUENCE</scope>
    <source>
        <strain evidence="5">KLBMP 8922</strain>
    </source>
</reference>
<comment type="caution">
    <text evidence="5">The sequence shown here is derived from an EMBL/GenBank/DDBJ whole genome shotgun (WGS) entry which is preliminary data.</text>
</comment>
<dbReference type="InterPro" id="IPR000914">
    <property type="entry name" value="SBP_5_dom"/>
</dbReference>
<evidence type="ECO:0000256" key="2">
    <source>
        <dbReference type="ARBA" id="ARBA00022448"/>
    </source>
</evidence>
<dbReference type="GO" id="GO:0015833">
    <property type="term" value="P:peptide transport"/>
    <property type="evidence" value="ECO:0007669"/>
    <property type="project" value="TreeGrafter"/>
</dbReference>
<evidence type="ECO:0000256" key="3">
    <source>
        <dbReference type="ARBA" id="ARBA00022729"/>
    </source>
</evidence>
<dbReference type="SUPFAM" id="SSF53850">
    <property type="entry name" value="Periplasmic binding protein-like II"/>
    <property type="match status" value="1"/>
</dbReference>
<name>A0AA41PZH6_9ACTN</name>
<comment type="similarity">
    <text evidence="1">Belongs to the bacterial solute-binding protein 5 family.</text>
</comment>
<organism evidence="5 6">
    <name type="scientific">Yinghuangia soli</name>
    <dbReference type="NCBI Taxonomy" id="2908204"/>
    <lineage>
        <taxon>Bacteria</taxon>
        <taxon>Bacillati</taxon>
        <taxon>Actinomycetota</taxon>
        <taxon>Actinomycetes</taxon>
        <taxon>Kitasatosporales</taxon>
        <taxon>Streptomycetaceae</taxon>
        <taxon>Yinghuangia</taxon>
    </lineage>
</organism>
<dbReference type="AlphaFoldDB" id="A0AA41PZH6"/>
<evidence type="ECO:0000313" key="5">
    <source>
        <dbReference type="EMBL" id="MCF2528678.1"/>
    </source>
</evidence>
<dbReference type="PANTHER" id="PTHR30290:SF9">
    <property type="entry name" value="OLIGOPEPTIDE-BINDING PROTEIN APPA"/>
    <property type="match status" value="1"/>
</dbReference>